<accession>A0AAV4BM51</accession>
<organism evidence="2 3">
    <name type="scientific">Plakobranchus ocellatus</name>
    <dbReference type="NCBI Taxonomy" id="259542"/>
    <lineage>
        <taxon>Eukaryota</taxon>
        <taxon>Metazoa</taxon>
        <taxon>Spiralia</taxon>
        <taxon>Lophotrochozoa</taxon>
        <taxon>Mollusca</taxon>
        <taxon>Gastropoda</taxon>
        <taxon>Heterobranchia</taxon>
        <taxon>Euthyneura</taxon>
        <taxon>Panpulmonata</taxon>
        <taxon>Sacoglossa</taxon>
        <taxon>Placobranchoidea</taxon>
        <taxon>Plakobranchidae</taxon>
        <taxon>Plakobranchus</taxon>
    </lineage>
</organism>
<feature type="region of interest" description="Disordered" evidence="1">
    <location>
        <begin position="59"/>
        <end position="88"/>
    </location>
</feature>
<keyword evidence="3" id="KW-1185">Reference proteome</keyword>
<feature type="compositionally biased region" description="Basic and acidic residues" evidence="1">
    <location>
        <begin position="71"/>
        <end position="88"/>
    </location>
</feature>
<gene>
    <name evidence="2" type="ORF">PoB_004659100</name>
</gene>
<proteinExistence type="predicted"/>
<evidence type="ECO:0000313" key="2">
    <source>
        <dbReference type="EMBL" id="GFO20086.1"/>
    </source>
</evidence>
<name>A0AAV4BM51_9GAST</name>
<sequence>MKVLDMPVAIEPARTGYIFRGKSETTTSLPQASASIGQMKVLDMPVAIEPARTGYIFRGKSETTTSLPQASKDDKNKGLCDTENHKWI</sequence>
<dbReference type="AlphaFoldDB" id="A0AAV4BM51"/>
<dbReference type="EMBL" id="BLXT01005143">
    <property type="protein sequence ID" value="GFO20086.1"/>
    <property type="molecule type" value="Genomic_DNA"/>
</dbReference>
<evidence type="ECO:0000313" key="3">
    <source>
        <dbReference type="Proteomes" id="UP000735302"/>
    </source>
</evidence>
<comment type="caution">
    <text evidence="2">The sequence shown here is derived from an EMBL/GenBank/DDBJ whole genome shotgun (WGS) entry which is preliminary data.</text>
</comment>
<evidence type="ECO:0000256" key="1">
    <source>
        <dbReference type="SAM" id="MobiDB-lite"/>
    </source>
</evidence>
<reference evidence="2 3" key="1">
    <citation type="journal article" date="2021" name="Elife">
        <title>Chloroplast acquisition without the gene transfer in kleptoplastic sea slugs, Plakobranchus ocellatus.</title>
        <authorList>
            <person name="Maeda T."/>
            <person name="Takahashi S."/>
            <person name="Yoshida T."/>
            <person name="Shimamura S."/>
            <person name="Takaki Y."/>
            <person name="Nagai Y."/>
            <person name="Toyoda A."/>
            <person name="Suzuki Y."/>
            <person name="Arimoto A."/>
            <person name="Ishii H."/>
            <person name="Satoh N."/>
            <person name="Nishiyama T."/>
            <person name="Hasebe M."/>
            <person name="Maruyama T."/>
            <person name="Minagawa J."/>
            <person name="Obokata J."/>
            <person name="Shigenobu S."/>
        </authorList>
    </citation>
    <scope>NUCLEOTIDE SEQUENCE [LARGE SCALE GENOMIC DNA]</scope>
</reference>
<protein>
    <submittedName>
        <fullName evidence="2">Uncharacterized protein</fullName>
    </submittedName>
</protein>
<dbReference type="Proteomes" id="UP000735302">
    <property type="component" value="Unassembled WGS sequence"/>
</dbReference>